<reference evidence="5" key="1">
    <citation type="journal article" date="2020" name="J. Eukaryot. Microbiol.">
        <title>De novo Sequencing, Assembly and Annotation of the Transcriptome for the Free-Living Testate Amoeba Arcella intermedia.</title>
        <authorList>
            <person name="Ribeiro G.M."/>
            <person name="Porfirio-Sousa A.L."/>
            <person name="Maurer-Alcala X.X."/>
            <person name="Katz L.A."/>
            <person name="Lahr D.J.G."/>
        </authorList>
    </citation>
    <scope>NUCLEOTIDE SEQUENCE</scope>
</reference>
<dbReference type="Pfam" id="PF00067">
    <property type="entry name" value="p450"/>
    <property type="match status" value="1"/>
</dbReference>
<dbReference type="InterPro" id="IPR036396">
    <property type="entry name" value="Cyt_P450_sf"/>
</dbReference>
<keyword evidence="3 4" id="KW-0408">Iron</keyword>
<dbReference type="InterPro" id="IPR017972">
    <property type="entry name" value="Cyt_P450_CS"/>
</dbReference>
<dbReference type="GO" id="GO:0016705">
    <property type="term" value="F:oxidoreductase activity, acting on paired donors, with incorporation or reduction of molecular oxygen"/>
    <property type="evidence" value="ECO:0007669"/>
    <property type="project" value="InterPro"/>
</dbReference>
<keyword evidence="3 4" id="KW-0349">Heme</keyword>
<dbReference type="AlphaFoldDB" id="A0A6B2L8R8"/>
<dbReference type="SUPFAM" id="SSF48264">
    <property type="entry name" value="Cytochrome P450"/>
    <property type="match status" value="1"/>
</dbReference>
<dbReference type="PANTHER" id="PTHR24305">
    <property type="entry name" value="CYTOCHROME P450"/>
    <property type="match status" value="1"/>
</dbReference>
<evidence type="ECO:0000256" key="3">
    <source>
        <dbReference type="PIRSR" id="PIRSR602401-1"/>
    </source>
</evidence>
<comment type="cofactor">
    <cofactor evidence="1 3">
        <name>heme</name>
        <dbReference type="ChEBI" id="CHEBI:30413"/>
    </cofactor>
</comment>
<accession>A0A6B2L8R8</accession>
<keyword evidence="4" id="KW-0503">Monooxygenase</keyword>
<sequence length="343" mass="39383">MNKAFSNNSLFFEPLRDKIGQCMDLWKPGEPVFISEFIQKMTLDALGSSVLGRDFDSLHGNLEGPLHAYETITGNLPKPYMIMFPGLLNLPFFRNVRQSMKDFDSYCWKIINEAKENSLLGGNSIISLMLNSGLPDNVMRDNIGVFFLAGHETTASTINWEICMLATYPEVTKRLREELIQKTNNFTIELTYGIIKELTYLDWFIKETIRLYPAAPRMAGRIANKDMVIGDWFVPAKTKISIDYSTMMHDKSIWGNPLVFDPERWSPERLTKEQRKCYLPFSYGPRTCIGMNFSLLQQKVFLCSLLKKFSEVKFGPGGKCEKRGTAFINTPNPDTLCFQFMRE</sequence>
<dbReference type="PRINTS" id="PR00385">
    <property type="entry name" value="P450"/>
</dbReference>
<keyword evidence="3 4" id="KW-0479">Metal-binding</keyword>
<name>A0A6B2L8R8_9EUKA</name>
<dbReference type="InterPro" id="IPR001128">
    <property type="entry name" value="Cyt_P450"/>
</dbReference>
<dbReference type="GO" id="GO:0020037">
    <property type="term" value="F:heme binding"/>
    <property type="evidence" value="ECO:0007669"/>
    <property type="project" value="InterPro"/>
</dbReference>
<evidence type="ECO:0008006" key="6">
    <source>
        <dbReference type="Google" id="ProtNLM"/>
    </source>
</evidence>
<protein>
    <recommendedName>
        <fullName evidence="6">Cytochrome P450</fullName>
    </recommendedName>
</protein>
<evidence type="ECO:0000256" key="2">
    <source>
        <dbReference type="ARBA" id="ARBA00010617"/>
    </source>
</evidence>
<dbReference type="EMBL" id="GIBP01004321">
    <property type="protein sequence ID" value="NDV33290.1"/>
    <property type="molecule type" value="Transcribed_RNA"/>
</dbReference>
<dbReference type="InterPro" id="IPR050121">
    <property type="entry name" value="Cytochrome_P450_monoxygenase"/>
</dbReference>
<dbReference type="PROSITE" id="PS00086">
    <property type="entry name" value="CYTOCHROME_P450"/>
    <property type="match status" value="1"/>
</dbReference>
<dbReference type="InterPro" id="IPR002401">
    <property type="entry name" value="Cyt_P450_E_grp-I"/>
</dbReference>
<dbReference type="PRINTS" id="PR00463">
    <property type="entry name" value="EP450I"/>
</dbReference>
<comment type="similarity">
    <text evidence="2 4">Belongs to the cytochrome P450 family.</text>
</comment>
<evidence type="ECO:0000313" key="5">
    <source>
        <dbReference type="EMBL" id="NDV33290.1"/>
    </source>
</evidence>
<dbReference type="GO" id="GO:0004497">
    <property type="term" value="F:monooxygenase activity"/>
    <property type="evidence" value="ECO:0007669"/>
    <property type="project" value="UniProtKB-KW"/>
</dbReference>
<dbReference type="Gene3D" id="1.10.630.10">
    <property type="entry name" value="Cytochrome P450"/>
    <property type="match status" value="1"/>
</dbReference>
<evidence type="ECO:0000256" key="4">
    <source>
        <dbReference type="RuleBase" id="RU000461"/>
    </source>
</evidence>
<organism evidence="5">
    <name type="scientific">Arcella intermedia</name>
    <dbReference type="NCBI Taxonomy" id="1963864"/>
    <lineage>
        <taxon>Eukaryota</taxon>
        <taxon>Amoebozoa</taxon>
        <taxon>Tubulinea</taxon>
        <taxon>Elardia</taxon>
        <taxon>Arcellinida</taxon>
        <taxon>Sphaerothecina</taxon>
        <taxon>Arcellidae</taxon>
        <taxon>Arcella</taxon>
    </lineage>
</organism>
<feature type="binding site" description="axial binding residue" evidence="3">
    <location>
        <position position="288"/>
    </location>
    <ligand>
        <name>heme</name>
        <dbReference type="ChEBI" id="CHEBI:30413"/>
    </ligand>
    <ligandPart>
        <name>Fe</name>
        <dbReference type="ChEBI" id="CHEBI:18248"/>
    </ligandPart>
</feature>
<evidence type="ECO:0000256" key="1">
    <source>
        <dbReference type="ARBA" id="ARBA00001971"/>
    </source>
</evidence>
<keyword evidence="4" id="KW-0560">Oxidoreductase</keyword>
<dbReference type="PANTHER" id="PTHR24305:SF166">
    <property type="entry name" value="CYTOCHROME P450 12A4, MITOCHONDRIAL-RELATED"/>
    <property type="match status" value="1"/>
</dbReference>
<dbReference type="GO" id="GO:0005506">
    <property type="term" value="F:iron ion binding"/>
    <property type="evidence" value="ECO:0007669"/>
    <property type="project" value="InterPro"/>
</dbReference>
<proteinExistence type="inferred from homology"/>